<dbReference type="AlphaFoldDB" id="A0A3E2TC47"/>
<gene>
    <name evidence="1" type="ORF">DW070_16825</name>
</gene>
<comment type="caution">
    <text evidence="1">The sequence shown here is derived from an EMBL/GenBank/DDBJ whole genome shotgun (WGS) entry which is preliminary data.</text>
</comment>
<evidence type="ECO:0000313" key="1">
    <source>
        <dbReference type="EMBL" id="RGB72262.1"/>
    </source>
</evidence>
<reference evidence="1 2" key="1">
    <citation type="submission" date="2018-08" db="EMBL/GenBank/DDBJ databases">
        <title>A genome reference for cultivated species of the human gut microbiota.</title>
        <authorList>
            <person name="Zou Y."/>
            <person name="Xue W."/>
            <person name="Luo G."/>
        </authorList>
    </citation>
    <scope>NUCLEOTIDE SEQUENCE [LARGE SCALE GENOMIC DNA]</scope>
    <source>
        <strain evidence="1 2">AF45-17</strain>
    </source>
</reference>
<organism evidence="1 2">
    <name type="scientific">Coprococcus catus</name>
    <dbReference type="NCBI Taxonomy" id="116085"/>
    <lineage>
        <taxon>Bacteria</taxon>
        <taxon>Bacillati</taxon>
        <taxon>Bacillota</taxon>
        <taxon>Clostridia</taxon>
        <taxon>Lachnospirales</taxon>
        <taxon>Lachnospiraceae</taxon>
        <taxon>Coprococcus</taxon>
    </lineage>
</organism>
<accession>A0A3E2TC47</accession>
<dbReference type="Proteomes" id="UP000260773">
    <property type="component" value="Unassembled WGS sequence"/>
</dbReference>
<name>A0A3E2TC47_9FIRM</name>
<sequence length="280" mass="32561">MIDIEKIENIDDKKHIALLDTSSISFMQGLKMKGIQPEVILKDYDLILIPEWVLTEINDAPGRANYVQGLIEMGYPIYCIKEESYSDLTNNEEGNLYQIVLASTHQLARIRSYLRRHVEKVDPLDMEAYEEWIQRLYDEWPISEEMLSTGRIKKKNAGEVSITILSEIISWYYPETKTLTIYSQDGDTYDFQRKAETDLRKVFVAKAPVPISYKSNDAILCQLVREGKINIDDINEYRKDVRKITYSKEQDDYAIVLVTELVNNELFAKLVSDKTVHIIF</sequence>
<dbReference type="EMBL" id="QVEP01000082">
    <property type="protein sequence ID" value="RGB72262.1"/>
    <property type="molecule type" value="Genomic_DNA"/>
</dbReference>
<proteinExistence type="predicted"/>
<dbReference type="RefSeq" id="WP_015513319.1">
    <property type="nucleotide sequence ID" value="NZ_JAQDKA010000007.1"/>
</dbReference>
<protein>
    <submittedName>
        <fullName evidence="1">Uncharacterized protein</fullName>
    </submittedName>
</protein>
<evidence type="ECO:0000313" key="2">
    <source>
        <dbReference type="Proteomes" id="UP000260773"/>
    </source>
</evidence>